<keyword evidence="3" id="KW-1185">Reference proteome</keyword>
<dbReference type="EMBL" id="CP017603">
    <property type="protein sequence ID" value="AOY76088.1"/>
    <property type="molecule type" value="Genomic_DNA"/>
</dbReference>
<accession>A0ABM6ESW2</accession>
<protein>
    <recommendedName>
        <fullName evidence="1">DUF362 domain-containing protein</fullName>
    </recommendedName>
</protein>
<gene>
    <name evidence="2" type="ORF">BJL90_09345</name>
</gene>
<organism evidence="2 3">
    <name type="scientific">Clostridium formicaceticum</name>
    <dbReference type="NCBI Taxonomy" id="1497"/>
    <lineage>
        <taxon>Bacteria</taxon>
        <taxon>Bacillati</taxon>
        <taxon>Bacillota</taxon>
        <taxon>Clostridia</taxon>
        <taxon>Eubacteriales</taxon>
        <taxon>Clostridiaceae</taxon>
        <taxon>Clostridium</taxon>
    </lineage>
</organism>
<feature type="domain" description="DUF362" evidence="1">
    <location>
        <begin position="72"/>
        <end position="201"/>
    </location>
</feature>
<dbReference type="Proteomes" id="UP000177894">
    <property type="component" value="Chromosome"/>
</dbReference>
<evidence type="ECO:0000313" key="3">
    <source>
        <dbReference type="Proteomes" id="UP000177894"/>
    </source>
</evidence>
<proteinExistence type="predicted"/>
<evidence type="ECO:0000259" key="1">
    <source>
        <dbReference type="Pfam" id="PF04015"/>
    </source>
</evidence>
<dbReference type="InterPro" id="IPR007160">
    <property type="entry name" value="DUF362"/>
</dbReference>
<name>A0ABM6ESW2_9CLOT</name>
<dbReference type="Gene3D" id="3.40.50.11440">
    <property type="match status" value="1"/>
</dbReference>
<reference evidence="2 3" key="1">
    <citation type="submission" date="2016-10" db="EMBL/GenBank/DDBJ databases">
        <title>Complete Genome Sequence of Acetogen Clostridium formicoaceticum ATCC 27076.</title>
        <authorList>
            <person name="Bao T."/>
            <person name="Cheng C."/>
            <person name="Zhao J."/>
            <person name="Yang S.-T."/>
            <person name="Wang J."/>
            <person name="Wang M."/>
        </authorList>
    </citation>
    <scope>NUCLEOTIDE SEQUENCE [LARGE SCALE GENOMIC DNA]</scope>
    <source>
        <strain evidence="2 3">ATCC 27076</strain>
    </source>
</reference>
<sequence length="431" mass="47383">MEVKMGVVSELLKDVKLPKMVKIRQVFPREKIENIPEVLKSELLKEQIKSSIKPGMQIAITGGSRGVANIALILKEIAAFVKEQGAHPFIIPAMGSHGGATAEGQVEVLESFGITEEFCGCPIKATMETKQIGFTDETQFPQQYPVFIDKYAAEADGIIVVNRIKTHPAFRGTYESGLMKMMTIGLGKQKGAETCHEVGVKHLAALVPLFGNAILKNSNILFGVGMIENPFDETCKIIALTKEEIPEKEPALLLESKALMPKILIEETDILIVDKIGKNFSGDGMDPNITGKFPTPYASGGIKSQRVVLLDLSDETHGNANGLGMAHMVTRRLFEKADLEKTYPNSLTAKIVENIKIPMILENDKEAIKAAIKTCVEIDKDAPAIIRIPNSLHIEYIHISESLLEKAKTIPGIEILEEPKEFLFDENGNLW</sequence>
<dbReference type="Pfam" id="PF04015">
    <property type="entry name" value="DUF362"/>
    <property type="match status" value="1"/>
</dbReference>
<evidence type="ECO:0000313" key="2">
    <source>
        <dbReference type="EMBL" id="AOY76088.1"/>
    </source>
</evidence>